<protein>
    <submittedName>
        <fullName evidence="2">GNAT family N-acetyltransferase</fullName>
    </submittedName>
</protein>
<dbReference type="Proteomes" id="UP000323886">
    <property type="component" value="Unassembled WGS sequence"/>
</dbReference>
<dbReference type="EMBL" id="VWPL01000001">
    <property type="protein sequence ID" value="KAA5603543.1"/>
    <property type="molecule type" value="Genomic_DNA"/>
</dbReference>
<dbReference type="RefSeq" id="WP_150095653.1">
    <property type="nucleotide sequence ID" value="NZ_VWPL01000001.1"/>
</dbReference>
<organism evidence="2 3">
    <name type="scientific">Blastochloris sulfoviridis</name>
    <dbReference type="NCBI Taxonomy" id="50712"/>
    <lineage>
        <taxon>Bacteria</taxon>
        <taxon>Pseudomonadati</taxon>
        <taxon>Pseudomonadota</taxon>
        <taxon>Alphaproteobacteria</taxon>
        <taxon>Hyphomicrobiales</taxon>
        <taxon>Blastochloridaceae</taxon>
        <taxon>Blastochloris</taxon>
    </lineage>
</organism>
<dbReference type="InterPro" id="IPR016181">
    <property type="entry name" value="Acyl_CoA_acyltransferase"/>
</dbReference>
<name>A0A5M6I5Y6_9HYPH</name>
<dbReference type="Gene3D" id="3.40.630.30">
    <property type="match status" value="1"/>
</dbReference>
<evidence type="ECO:0000259" key="1">
    <source>
        <dbReference type="PROSITE" id="PS51186"/>
    </source>
</evidence>
<dbReference type="Pfam" id="PF00583">
    <property type="entry name" value="Acetyltransf_1"/>
    <property type="match status" value="1"/>
</dbReference>
<sequence>MPRQKAVPAAPSLIEHVTIGPVAADDLAHVTKLDARITGTAKPDYWNRLFEAARADPRTQVFLVARREARLIGFIVGEIRAWEFGSAPCGWIFAIAVEPDIRLKSIGSGLFEAVCSRFRDAGVTRVRTMIARESQLILSFFRSQGMMAGPFVELEKDLDE</sequence>
<dbReference type="OrthoDB" id="9788850at2"/>
<keyword evidence="2" id="KW-0808">Transferase</keyword>
<feature type="domain" description="N-acetyltransferase" evidence="1">
    <location>
        <begin position="17"/>
        <end position="160"/>
    </location>
</feature>
<evidence type="ECO:0000313" key="2">
    <source>
        <dbReference type="EMBL" id="KAA5603543.1"/>
    </source>
</evidence>
<evidence type="ECO:0000313" key="3">
    <source>
        <dbReference type="Proteomes" id="UP000323886"/>
    </source>
</evidence>
<keyword evidence="3" id="KW-1185">Reference proteome</keyword>
<dbReference type="CDD" id="cd04301">
    <property type="entry name" value="NAT_SF"/>
    <property type="match status" value="1"/>
</dbReference>
<accession>A0A5M6I5Y6</accession>
<dbReference type="GO" id="GO:0016747">
    <property type="term" value="F:acyltransferase activity, transferring groups other than amino-acyl groups"/>
    <property type="evidence" value="ECO:0007669"/>
    <property type="project" value="InterPro"/>
</dbReference>
<proteinExistence type="predicted"/>
<gene>
    <name evidence="2" type="ORF">F1193_00145</name>
</gene>
<reference evidence="2 3" key="1">
    <citation type="submission" date="2019-09" db="EMBL/GenBank/DDBJ databases">
        <title>Draft Whole-Genome sequence of Blastochloris sulfoviridis DSM 729.</title>
        <authorList>
            <person name="Meyer T.E."/>
            <person name="Kyndt J.A."/>
        </authorList>
    </citation>
    <scope>NUCLEOTIDE SEQUENCE [LARGE SCALE GENOMIC DNA]</scope>
    <source>
        <strain evidence="2 3">DSM 729</strain>
    </source>
</reference>
<comment type="caution">
    <text evidence="2">The sequence shown here is derived from an EMBL/GenBank/DDBJ whole genome shotgun (WGS) entry which is preliminary data.</text>
</comment>
<dbReference type="SUPFAM" id="SSF55729">
    <property type="entry name" value="Acyl-CoA N-acyltransferases (Nat)"/>
    <property type="match status" value="1"/>
</dbReference>
<dbReference type="AlphaFoldDB" id="A0A5M6I5Y6"/>
<dbReference type="PROSITE" id="PS51186">
    <property type="entry name" value="GNAT"/>
    <property type="match status" value="1"/>
</dbReference>
<dbReference type="InterPro" id="IPR000182">
    <property type="entry name" value="GNAT_dom"/>
</dbReference>